<sequence length="397" mass="42190">MAGLTCAQDLSRAGWSVRVVEAGDRPGGRMRTDTRDGFVLDRGFQVFNPGYPQTRRRIRTASLGVRELSPGFALSGGGVRRRFAHPARDRHVWRELSAGGLGRAGDLARFGLYSARVGFGGVRGIKSGLDVPARLALGRGGCSAGFIDEVLRPFFAGVFLEDDLATSSRVLGLVWRSMLRGSAVLPAQGIGAVARQMAEDLPAGTIAYECTVRTLTDDGAVLADGTELGARRVIVATDPSSARALLPSLPEVEVNAVTTYYHVAPRAPIDEPLLVVDADSIVLNSLVVSNVQPNFAPRGYALISTSALGTRPIDESKVRARLAELYDTDTASWELLAAYPVPQALPRMTPPWPLSRGTVVGPRLQLCGDHRATGSVQGAMASGARAAREALADEISH</sequence>
<evidence type="ECO:0000259" key="1">
    <source>
        <dbReference type="Pfam" id="PF01593"/>
    </source>
</evidence>
<comment type="caution">
    <text evidence="2">The sequence shown here is derived from an EMBL/GenBank/DDBJ whole genome shotgun (WGS) entry which is preliminary data.</text>
</comment>
<dbReference type="Proteomes" id="UP000676325">
    <property type="component" value="Unassembled WGS sequence"/>
</dbReference>
<protein>
    <submittedName>
        <fullName evidence="2">FAD-dependent oxidoreductase</fullName>
    </submittedName>
</protein>
<dbReference type="EMBL" id="JAGSOH010000026">
    <property type="protein sequence ID" value="MBR7826972.1"/>
    <property type="molecule type" value="Genomic_DNA"/>
</dbReference>
<gene>
    <name evidence="2" type="ORF">KDK95_11710</name>
</gene>
<dbReference type="GO" id="GO:0016491">
    <property type="term" value="F:oxidoreductase activity"/>
    <property type="evidence" value="ECO:0007669"/>
    <property type="project" value="InterPro"/>
</dbReference>
<keyword evidence="3" id="KW-1185">Reference proteome</keyword>
<evidence type="ECO:0000313" key="2">
    <source>
        <dbReference type="EMBL" id="MBR7826972.1"/>
    </source>
</evidence>
<feature type="domain" description="Amine oxidase" evidence="1">
    <location>
        <begin position="1"/>
        <end position="390"/>
    </location>
</feature>
<dbReference type="InterPro" id="IPR002937">
    <property type="entry name" value="Amino_oxidase"/>
</dbReference>
<proteinExistence type="predicted"/>
<dbReference type="InterPro" id="IPR036188">
    <property type="entry name" value="FAD/NAD-bd_sf"/>
</dbReference>
<dbReference type="Gene3D" id="3.50.50.60">
    <property type="entry name" value="FAD/NAD(P)-binding domain"/>
    <property type="match status" value="1"/>
</dbReference>
<evidence type="ECO:0000313" key="3">
    <source>
        <dbReference type="Proteomes" id="UP000676325"/>
    </source>
</evidence>
<dbReference type="Pfam" id="PF01593">
    <property type="entry name" value="Amino_oxidase"/>
    <property type="match status" value="1"/>
</dbReference>
<dbReference type="SUPFAM" id="SSF51905">
    <property type="entry name" value="FAD/NAD(P)-binding domain"/>
    <property type="match status" value="1"/>
</dbReference>
<reference evidence="2" key="1">
    <citation type="submission" date="2021-04" db="EMBL/GenBank/DDBJ databases">
        <title>Genome based classification of Actinospica acidithermotolerans sp. nov., an actinobacterium isolated from an Indonesian hot spring.</title>
        <authorList>
            <person name="Kusuma A.B."/>
            <person name="Putra K.E."/>
            <person name="Nafisah S."/>
            <person name="Loh J."/>
            <person name="Nouioui I."/>
            <person name="Goodfellow M."/>
        </authorList>
    </citation>
    <scope>NUCLEOTIDE SEQUENCE</scope>
    <source>
        <strain evidence="2">MGRD01-02</strain>
    </source>
</reference>
<accession>A0A941EAQ9</accession>
<organism evidence="2 3">
    <name type="scientific">Actinospica acidithermotolerans</name>
    <dbReference type="NCBI Taxonomy" id="2828514"/>
    <lineage>
        <taxon>Bacteria</taxon>
        <taxon>Bacillati</taxon>
        <taxon>Actinomycetota</taxon>
        <taxon>Actinomycetes</taxon>
        <taxon>Catenulisporales</taxon>
        <taxon>Actinospicaceae</taxon>
        <taxon>Actinospica</taxon>
    </lineage>
</organism>
<dbReference type="AlphaFoldDB" id="A0A941EAQ9"/>
<dbReference type="PANTHER" id="PTHR42841">
    <property type="entry name" value="AMINE OXIDASE"/>
    <property type="match status" value="1"/>
</dbReference>
<name>A0A941EAQ9_9ACTN</name>